<dbReference type="GO" id="GO:0005634">
    <property type="term" value="C:nucleus"/>
    <property type="evidence" value="ECO:0007669"/>
    <property type="project" value="UniProtKB-SubCell"/>
</dbReference>
<dbReference type="GO" id="GO:0043998">
    <property type="term" value="F:histone H2A acetyltransferase activity"/>
    <property type="evidence" value="ECO:0007669"/>
    <property type="project" value="InterPro"/>
</dbReference>
<accession>W9CRR5</accession>
<keyword evidence="3" id="KW-0963">Cytoplasm</keyword>
<protein>
    <submittedName>
        <fullName evidence="8">Uncharacterized protein</fullName>
    </submittedName>
</protein>
<dbReference type="GO" id="GO:1990189">
    <property type="term" value="F:protein N-terminal-serine acetyltransferase activity"/>
    <property type="evidence" value="ECO:0007669"/>
    <property type="project" value="TreeGrafter"/>
</dbReference>
<dbReference type="GO" id="GO:0010485">
    <property type="term" value="F:histone H4 acetyltransferase activity"/>
    <property type="evidence" value="ECO:0007669"/>
    <property type="project" value="InterPro"/>
</dbReference>
<keyword evidence="9" id="KW-1185">Reference proteome</keyword>
<dbReference type="InterPro" id="IPR039949">
    <property type="entry name" value="NAA40"/>
</dbReference>
<sequence length="224" mass="25518">MPVIIPSKNQIEIACAKSLADFERDYLPPRSEYASYTPLPKTGDSKFAKTYQLKLYMSKTLPAKDLKSCLDLIERTSGKHYRGSRKGWNVGRKRREMRLWDLRYLVVREGVKEGEGEGEGGSEIDCGGEGGEWEDLDVERGESEEGEGEGDEKEGGAEEDGEEMEKMEEKIVEKGEIKGFMSFMPTFEDEIEVLYLYEIHLEDELRRSRHAPNDSPNAHSTRNP</sequence>
<evidence type="ECO:0000256" key="1">
    <source>
        <dbReference type="ARBA" id="ARBA00004123"/>
    </source>
</evidence>
<dbReference type="PANTHER" id="PTHR20531:SF1">
    <property type="entry name" value="N-ALPHA-ACETYLTRANSFERASE 40"/>
    <property type="match status" value="1"/>
</dbReference>
<name>W9CRR5_SCLBF</name>
<keyword evidence="6" id="KW-0012">Acyltransferase</keyword>
<organism evidence="8 9">
    <name type="scientific">Sclerotinia borealis (strain F-4128)</name>
    <dbReference type="NCBI Taxonomy" id="1432307"/>
    <lineage>
        <taxon>Eukaryota</taxon>
        <taxon>Fungi</taxon>
        <taxon>Dikarya</taxon>
        <taxon>Ascomycota</taxon>
        <taxon>Pezizomycotina</taxon>
        <taxon>Leotiomycetes</taxon>
        <taxon>Helotiales</taxon>
        <taxon>Sclerotiniaceae</taxon>
        <taxon>Sclerotinia</taxon>
    </lineage>
</organism>
<evidence type="ECO:0000256" key="2">
    <source>
        <dbReference type="ARBA" id="ARBA00004496"/>
    </source>
</evidence>
<evidence type="ECO:0000256" key="4">
    <source>
        <dbReference type="ARBA" id="ARBA00022679"/>
    </source>
</evidence>
<comment type="caution">
    <text evidence="8">The sequence shown here is derived from an EMBL/GenBank/DDBJ whole genome shotgun (WGS) entry which is preliminary data.</text>
</comment>
<dbReference type="EMBL" id="AYSA01000094">
    <property type="protein sequence ID" value="ESZ97279.1"/>
    <property type="molecule type" value="Genomic_DNA"/>
</dbReference>
<dbReference type="Proteomes" id="UP000019487">
    <property type="component" value="Unassembled WGS sequence"/>
</dbReference>
<dbReference type="Gene3D" id="3.40.630.30">
    <property type="match status" value="1"/>
</dbReference>
<evidence type="ECO:0000313" key="9">
    <source>
        <dbReference type="Proteomes" id="UP000019487"/>
    </source>
</evidence>
<dbReference type="AlphaFoldDB" id="W9CRR5"/>
<evidence type="ECO:0000256" key="3">
    <source>
        <dbReference type="ARBA" id="ARBA00022490"/>
    </source>
</evidence>
<evidence type="ECO:0000256" key="6">
    <source>
        <dbReference type="ARBA" id="ARBA00023315"/>
    </source>
</evidence>
<evidence type="ECO:0000313" key="8">
    <source>
        <dbReference type="EMBL" id="ESZ97279.1"/>
    </source>
</evidence>
<proteinExistence type="predicted"/>
<gene>
    <name evidence="8" type="ORF">SBOR_2353</name>
</gene>
<dbReference type="GO" id="GO:0005737">
    <property type="term" value="C:cytoplasm"/>
    <property type="evidence" value="ECO:0007669"/>
    <property type="project" value="UniProtKB-SubCell"/>
</dbReference>
<feature type="compositionally biased region" description="Acidic residues" evidence="7">
    <location>
        <begin position="144"/>
        <end position="166"/>
    </location>
</feature>
<dbReference type="HOGENOM" id="CLU_051699_2_1_1"/>
<dbReference type="OrthoDB" id="424551at2759"/>
<evidence type="ECO:0000256" key="5">
    <source>
        <dbReference type="ARBA" id="ARBA00023242"/>
    </source>
</evidence>
<keyword evidence="5" id="KW-0539">Nucleus</keyword>
<reference evidence="8 9" key="1">
    <citation type="journal article" date="2014" name="Genome Announc.">
        <title>Draft genome sequence of Sclerotinia borealis, a psychrophilic plant pathogenic fungus.</title>
        <authorList>
            <person name="Mardanov A.V."/>
            <person name="Beletsky A.V."/>
            <person name="Kadnikov V.V."/>
            <person name="Ignatov A.N."/>
            <person name="Ravin N.V."/>
        </authorList>
    </citation>
    <scope>NUCLEOTIDE SEQUENCE [LARGE SCALE GENOMIC DNA]</scope>
    <source>
        <strain evidence="9">F-4157</strain>
    </source>
</reference>
<dbReference type="STRING" id="1432307.W9CRR5"/>
<dbReference type="PANTHER" id="PTHR20531">
    <property type="entry name" value="N-ALPHA-ACETYLTRANSFERASE 40"/>
    <property type="match status" value="1"/>
</dbReference>
<comment type="subcellular location">
    <subcellularLocation>
        <location evidence="2">Cytoplasm</location>
    </subcellularLocation>
    <subcellularLocation>
        <location evidence="1">Nucleus</location>
    </subcellularLocation>
</comment>
<evidence type="ECO:0000256" key="7">
    <source>
        <dbReference type="SAM" id="MobiDB-lite"/>
    </source>
</evidence>
<feature type="region of interest" description="Disordered" evidence="7">
    <location>
        <begin position="113"/>
        <end position="170"/>
    </location>
</feature>
<keyword evidence="4" id="KW-0808">Transferase</keyword>